<comment type="caution">
    <text evidence="1">The sequence shown here is derived from an EMBL/GenBank/DDBJ whole genome shotgun (WGS) entry which is preliminary data.</text>
</comment>
<reference evidence="1" key="1">
    <citation type="submission" date="2022-07" db="EMBL/GenBank/DDBJ databases">
        <title>Phylogenomic reconstructions and comparative analyses of Kickxellomycotina fungi.</title>
        <authorList>
            <person name="Reynolds N.K."/>
            <person name="Stajich J.E."/>
            <person name="Barry K."/>
            <person name="Grigoriev I.V."/>
            <person name="Crous P."/>
            <person name="Smith M.E."/>
        </authorList>
    </citation>
    <scope>NUCLEOTIDE SEQUENCE</scope>
    <source>
        <strain evidence="1">Benny 63K</strain>
    </source>
</reference>
<accession>A0ACC1IE87</accession>
<name>A0ACC1IE87_9FUNG</name>
<organism evidence="1 2">
    <name type="scientific">Kickxella alabastrina</name>
    <dbReference type="NCBI Taxonomy" id="61397"/>
    <lineage>
        <taxon>Eukaryota</taxon>
        <taxon>Fungi</taxon>
        <taxon>Fungi incertae sedis</taxon>
        <taxon>Zoopagomycota</taxon>
        <taxon>Kickxellomycotina</taxon>
        <taxon>Kickxellomycetes</taxon>
        <taxon>Kickxellales</taxon>
        <taxon>Kickxellaceae</taxon>
        <taxon>Kickxella</taxon>
    </lineage>
</organism>
<evidence type="ECO:0000313" key="1">
    <source>
        <dbReference type="EMBL" id="KAJ1890009.1"/>
    </source>
</evidence>
<dbReference type="EMBL" id="JANBPG010001427">
    <property type="protein sequence ID" value="KAJ1890009.1"/>
    <property type="molecule type" value="Genomic_DNA"/>
</dbReference>
<protein>
    <submittedName>
        <fullName evidence="1">Uncharacterized protein</fullName>
    </submittedName>
</protein>
<keyword evidence="2" id="KW-1185">Reference proteome</keyword>
<evidence type="ECO:0000313" key="2">
    <source>
        <dbReference type="Proteomes" id="UP001150581"/>
    </source>
</evidence>
<gene>
    <name evidence="1" type="ORF">LPJ66_007720</name>
</gene>
<proteinExistence type="predicted"/>
<dbReference type="Proteomes" id="UP001150581">
    <property type="component" value="Unassembled WGS sequence"/>
</dbReference>
<sequence>MPMLTLYYKERDIMVRERSSATYRVTSFYVSKLTTFIPISLTANTIFFTGVYFISRLSIDADKFFIGLATFYSLITVSITFMLLVGSAIKSIEFGFVAAPIVLTIQILFGGLFANPKTITPVLRWIRWVNPVQYAFSSFAQNELRSMEFVCQAGVQCYENGTQVIESYGLGRFTIWQNILLLLMLATADIILGYSLLRWTAKPRGILTPTPLDMAFIPQAETVLQWEKLTYEVATMVNKSAAYRVILNEINGEVRAGETIAIIGSSGAGKTTLLNALSGRIIGGSLTGRVLYHGAQRHPSSFRRLTAYVQQGDIMHPLLTVEETLDYASKLRLPNSLHTAKDKRDRVAKIIKQLRLESVRKSQIGDMKVRGVSGGERKRVSIGTELLTNPSLIFLDEPMSGLDSNSSQLVVELVKQIVNERRIAALMTIHQPSARIFNLFDKVILLS</sequence>